<organism evidence="1 2">
    <name type="scientific">Vibrio japonicus</name>
    <dbReference type="NCBI Taxonomy" id="1824638"/>
    <lineage>
        <taxon>Bacteria</taxon>
        <taxon>Pseudomonadati</taxon>
        <taxon>Pseudomonadota</taxon>
        <taxon>Gammaproteobacteria</taxon>
        <taxon>Vibrionales</taxon>
        <taxon>Vibrionaceae</taxon>
        <taxon>Vibrio</taxon>
    </lineage>
</organism>
<dbReference type="RefSeq" id="WP_257085201.1">
    <property type="nucleotide sequence ID" value="NZ_CP102096.1"/>
</dbReference>
<name>A0ABY5LL29_9VIBR</name>
<keyword evidence="2" id="KW-1185">Reference proteome</keyword>
<proteinExistence type="predicted"/>
<reference evidence="1" key="1">
    <citation type="submission" date="2022-07" db="EMBL/GenBank/DDBJ databases">
        <title>Complete genome of Vibrio japonicus strain JCM 31412T and phylogenomic assessment of the Nereis clade of the genus Vibrio.</title>
        <authorList>
            <person name="Shlafstein M.D."/>
            <person name="Emsley S.A."/>
            <person name="Ushijima B."/>
            <person name="Videau P."/>
            <person name="Saw J.H."/>
        </authorList>
    </citation>
    <scope>NUCLEOTIDE SEQUENCE</scope>
    <source>
        <strain evidence="1">JCM 31412</strain>
    </source>
</reference>
<protein>
    <submittedName>
        <fullName evidence="1">Uncharacterized protein</fullName>
    </submittedName>
</protein>
<evidence type="ECO:0000313" key="1">
    <source>
        <dbReference type="EMBL" id="UUM31477.1"/>
    </source>
</evidence>
<accession>A0ABY5LL29</accession>
<dbReference type="Proteomes" id="UP001058602">
    <property type="component" value="Chromosome 1"/>
</dbReference>
<evidence type="ECO:0000313" key="2">
    <source>
        <dbReference type="Proteomes" id="UP001058602"/>
    </source>
</evidence>
<sequence length="189" mass="21460">MTSDKTNNAKDLLSNAGNKIIAEKRKVQEKIKNDKLSFWLNSKLDFLTQDIMVAIAWSDGVINVQVKPDAEQEKIKNITINSFLTPVNLMIDKDHLTKDISPDNPSIQFKVVKHFTVDIYEYLFSFRYDFVNQEDIKQFLKGESPTGYAQLLVSKKKLDQSTLDKIIRIDDSVSNANDAVDIVCSLVGD</sequence>
<dbReference type="EMBL" id="CP102096">
    <property type="protein sequence ID" value="UUM31477.1"/>
    <property type="molecule type" value="Genomic_DNA"/>
</dbReference>
<gene>
    <name evidence="1" type="ORF">NP165_04925</name>
</gene>